<evidence type="ECO:0000313" key="2">
    <source>
        <dbReference type="EMBL" id="MBE9577241.1"/>
    </source>
</evidence>
<comment type="caution">
    <text evidence="2">The sequence shown here is derived from an EMBL/GenBank/DDBJ whole genome shotgun (WGS) entry which is preliminary data.</text>
</comment>
<reference evidence="2 3" key="1">
    <citation type="submission" date="2020-10" db="EMBL/GenBank/DDBJ databases">
        <title>The genome sequence of Flavobacterium aquaticum 1Y8A.</title>
        <authorList>
            <person name="Liu Y."/>
        </authorList>
    </citation>
    <scope>NUCLEOTIDE SEQUENCE [LARGE SCALE GENOMIC DNA]</scope>
    <source>
        <strain evidence="2 3">1Y8A</strain>
    </source>
</reference>
<name>A0ABR9WUA7_9FLAO</name>
<gene>
    <name evidence="2" type="ORF">IM755_11010</name>
</gene>
<feature type="coiled-coil region" evidence="1">
    <location>
        <begin position="357"/>
        <end position="384"/>
    </location>
</feature>
<accession>A0ABR9WUA7</accession>
<dbReference type="EMBL" id="JADFTZ010000005">
    <property type="protein sequence ID" value="MBE9577241.1"/>
    <property type="molecule type" value="Genomic_DNA"/>
</dbReference>
<evidence type="ECO:0000313" key="3">
    <source>
        <dbReference type="Proteomes" id="UP000656274"/>
    </source>
</evidence>
<evidence type="ECO:0000256" key="1">
    <source>
        <dbReference type="SAM" id="Coils"/>
    </source>
</evidence>
<dbReference type="Proteomes" id="UP000656274">
    <property type="component" value="Unassembled WGS sequence"/>
</dbReference>
<dbReference type="RefSeq" id="WP_194096778.1">
    <property type="nucleotide sequence ID" value="NZ_JADFTZ010000005.1"/>
</dbReference>
<keyword evidence="3" id="KW-1185">Reference proteome</keyword>
<protein>
    <recommendedName>
        <fullName evidence="4">Apea-like HEPN domain-containing protein</fullName>
    </recommendedName>
</protein>
<evidence type="ECO:0008006" key="4">
    <source>
        <dbReference type="Google" id="ProtNLM"/>
    </source>
</evidence>
<sequence>MDAKIEKYKEIALKILSPIKSIDENTKAEKNFLFTAKRCPTTNRLPNYYLVYFLFADLLKYKDLGKFEKIAWSFPIEYNGKAFLIEYRKFGIGIFVNDIEKDQVEANEIVNKIIRAVKAVKLYYNYVAEEGVKKSEINVNNFNSDLFERFNYLKDLYKKQYSKYEKNKGKTTTKNLPNGGKVVSRLDYKFLKNSNHLAISTIEAFFSWTEHLFIHIAIIAQNISDGEKISKLIEAEWKTKFITAIPLSNKEESKFYNELLLVRQQMRNFVAHGAFGKNGNAFQFHSKTGAVPVLMSHDKTKNKYDFQGNLNFNDEEVIKLIENFIEYLWKSKYNTVMLYTQEHYLPTIVTLAKNGVYKEAVESIENMEEFIERLTNKLDDSANMDW</sequence>
<organism evidence="2 3">
    <name type="scientific">Flavobacterium proteolyticum</name>
    <dbReference type="NCBI Taxonomy" id="2911683"/>
    <lineage>
        <taxon>Bacteria</taxon>
        <taxon>Pseudomonadati</taxon>
        <taxon>Bacteroidota</taxon>
        <taxon>Flavobacteriia</taxon>
        <taxon>Flavobacteriales</taxon>
        <taxon>Flavobacteriaceae</taxon>
        <taxon>Flavobacterium</taxon>
    </lineage>
</organism>
<proteinExistence type="predicted"/>
<keyword evidence="1" id="KW-0175">Coiled coil</keyword>